<dbReference type="PANTHER" id="PTHR10027">
    <property type="entry name" value="CALCIUM-ACTIVATED POTASSIUM CHANNEL ALPHA CHAIN"/>
    <property type="match status" value="1"/>
</dbReference>
<reference evidence="13 14" key="1">
    <citation type="submission" date="2015-04" db="EMBL/GenBank/DDBJ databases">
        <title>Lasius niger genome sequencing.</title>
        <authorList>
            <person name="Konorov E.A."/>
            <person name="Nikitin M.A."/>
            <person name="Kirill M.V."/>
            <person name="Chang P."/>
        </authorList>
    </citation>
    <scope>NUCLEOTIDE SEQUENCE [LARGE SCALE GENOMIC DNA]</scope>
    <source>
        <tissue evidence="13">Whole</tissue>
    </source>
</reference>
<dbReference type="EMBL" id="LBMM01009000">
    <property type="protein sequence ID" value="KMQ88471.1"/>
    <property type="molecule type" value="Genomic_DNA"/>
</dbReference>
<proteinExistence type="predicted"/>
<evidence type="ECO:0000256" key="8">
    <source>
        <dbReference type="ARBA" id="ARBA00023065"/>
    </source>
</evidence>
<keyword evidence="6" id="KW-0630">Potassium</keyword>
<keyword evidence="3" id="KW-0633">Potassium transport</keyword>
<keyword evidence="8" id="KW-0406">Ion transport</keyword>
<evidence type="ECO:0000256" key="2">
    <source>
        <dbReference type="ARBA" id="ARBA00022448"/>
    </source>
</evidence>
<evidence type="ECO:0000256" key="5">
    <source>
        <dbReference type="ARBA" id="ARBA00022826"/>
    </source>
</evidence>
<dbReference type="PANTHER" id="PTHR10027:SF10">
    <property type="entry name" value="SLOWPOKE 2, ISOFORM D"/>
    <property type="match status" value="1"/>
</dbReference>
<dbReference type="GO" id="GO:0005886">
    <property type="term" value="C:plasma membrane"/>
    <property type="evidence" value="ECO:0007669"/>
    <property type="project" value="TreeGrafter"/>
</dbReference>
<evidence type="ECO:0000256" key="3">
    <source>
        <dbReference type="ARBA" id="ARBA00022538"/>
    </source>
</evidence>
<evidence type="ECO:0000259" key="12">
    <source>
        <dbReference type="PROSITE" id="PS51201"/>
    </source>
</evidence>
<dbReference type="Pfam" id="PF03493">
    <property type="entry name" value="BK_channel_a"/>
    <property type="match status" value="1"/>
</dbReference>
<feature type="domain" description="RCK N-terminal" evidence="12">
    <location>
        <begin position="1"/>
        <end position="107"/>
    </location>
</feature>
<dbReference type="Gene3D" id="3.40.50.720">
    <property type="entry name" value="NAD(P)-binding Rossmann-like Domain"/>
    <property type="match status" value="1"/>
</dbReference>
<dbReference type="OrthoDB" id="257992at2759"/>
<name>A0A0J7KE48_LASNI</name>
<evidence type="ECO:0000256" key="9">
    <source>
        <dbReference type="ARBA" id="ARBA00023136"/>
    </source>
</evidence>
<keyword evidence="5" id="KW-0631">Potassium channel</keyword>
<dbReference type="GO" id="GO:0015271">
    <property type="term" value="F:outward rectifier potassium channel activity"/>
    <property type="evidence" value="ECO:0007669"/>
    <property type="project" value="TreeGrafter"/>
</dbReference>
<keyword evidence="4" id="KW-0812">Transmembrane</keyword>
<dbReference type="STRING" id="67767.A0A0J7KE48"/>
<feature type="region of interest" description="Disordered" evidence="11">
    <location>
        <begin position="370"/>
        <end position="390"/>
    </location>
</feature>
<dbReference type="InterPro" id="IPR003148">
    <property type="entry name" value="RCK_N"/>
</dbReference>
<comment type="caution">
    <text evidence="13">The sequence shown here is derived from an EMBL/GenBank/DDBJ whole genome shotgun (WGS) entry which is preliminary data.</text>
</comment>
<comment type="subcellular location">
    <subcellularLocation>
        <location evidence="1">Membrane</location>
        <topology evidence="1">Multi-pass membrane protein</topology>
    </subcellularLocation>
</comment>
<keyword evidence="2" id="KW-0813">Transport</keyword>
<dbReference type="PaxDb" id="67767-A0A0J7KE48"/>
<dbReference type="AlphaFoldDB" id="A0A0J7KE48"/>
<sequence>DYYVVLLSPMELDTTMRMILQVPIWAQRVIYIQGSCLKDGDLARARMNEAEACFVLAARNYADKTAADEHTILRSWAVKDFAPNVPQYVQIFRPENKLHVKFAEHVVCEDEFKYALLANNCTCPGASTLVTLLLHTSRGQEGQQSQEEWHRLYGKCSGNEIYHIILGDSRFFGEYEGKSFTYASFHSHRKYGVALVAVRPAELPEFYEDTILLNPDVFLCGIKMPPCPCAKREFLCAGPRHIMKKTDTCYYMSITKEENSAFVVANNQSGIVGEGTQVIVETKTDMTSASNGSTTSTTTTNTTTATMNSTGATSATTTTTTATTTISTSCTVGGGGDGNGTAISNGADAHQRFSNSYNVALSETLRRQETCTGPRAQDRPNGPQGHRAPLPPQVILQVLPSTPTPIQHYNLLASDVHHFTSIFPLTYIIVSIQHGIISL</sequence>
<dbReference type="InterPro" id="IPR003929">
    <property type="entry name" value="K_chnl_BK_asu"/>
</dbReference>
<dbReference type="PROSITE" id="PS51201">
    <property type="entry name" value="RCK_N"/>
    <property type="match status" value="1"/>
</dbReference>
<dbReference type="Pfam" id="PF22614">
    <property type="entry name" value="Slo-like_RCK"/>
    <property type="match status" value="1"/>
</dbReference>
<evidence type="ECO:0000313" key="13">
    <source>
        <dbReference type="EMBL" id="KMQ88471.1"/>
    </source>
</evidence>
<feature type="compositionally biased region" description="Low complexity" evidence="11">
    <location>
        <begin position="287"/>
        <end position="321"/>
    </location>
</feature>
<feature type="non-terminal residue" evidence="13">
    <location>
        <position position="1"/>
    </location>
</feature>
<keyword evidence="7" id="KW-1133">Transmembrane helix</keyword>
<keyword evidence="10 13" id="KW-0407">Ion channel</keyword>
<keyword evidence="9" id="KW-0472">Membrane</keyword>
<organism evidence="13 14">
    <name type="scientific">Lasius niger</name>
    <name type="common">Black garden ant</name>
    <dbReference type="NCBI Taxonomy" id="67767"/>
    <lineage>
        <taxon>Eukaryota</taxon>
        <taxon>Metazoa</taxon>
        <taxon>Ecdysozoa</taxon>
        <taxon>Arthropoda</taxon>
        <taxon>Hexapoda</taxon>
        <taxon>Insecta</taxon>
        <taxon>Pterygota</taxon>
        <taxon>Neoptera</taxon>
        <taxon>Endopterygota</taxon>
        <taxon>Hymenoptera</taxon>
        <taxon>Apocrita</taxon>
        <taxon>Aculeata</taxon>
        <taxon>Formicoidea</taxon>
        <taxon>Formicidae</taxon>
        <taxon>Formicinae</taxon>
        <taxon>Lasius</taxon>
        <taxon>Lasius</taxon>
    </lineage>
</organism>
<feature type="region of interest" description="Disordered" evidence="11">
    <location>
        <begin position="286"/>
        <end position="321"/>
    </location>
</feature>
<evidence type="ECO:0000256" key="7">
    <source>
        <dbReference type="ARBA" id="ARBA00022989"/>
    </source>
</evidence>
<evidence type="ECO:0000313" key="14">
    <source>
        <dbReference type="Proteomes" id="UP000036403"/>
    </source>
</evidence>
<keyword evidence="14" id="KW-1185">Reference proteome</keyword>
<gene>
    <name evidence="13" type="ORF">RF55_12039</name>
</gene>
<evidence type="ECO:0000256" key="6">
    <source>
        <dbReference type="ARBA" id="ARBA00022958"/>
    </source>
</evidence>
<evidence type="ECO:0000256" key="1">
    <source>
        <dbReference type="ARBA" id="ARBA00004141"/>
    </source>
</evidence>
<evidence type="ECO:0000256" key="11">
    <source>
        <dbReference type="SAM" id="MobiDB-lite"/>
    </source>
</evidence>
<dbReference type="Proteomes" id="UP000036403">
    <property type="component" value="Unassembled WGS sequence"/>
</dbReference>
<dbReference type="GO" id="GO:0005228">
    <property type="term" value="F:intracellular sodium-activated potassium channel activity"/>
    <property type="evidence" value="ECO:0007669"/>
    <property type="project" value="TreeGrafter"/>
</dbReference>
<protein>
    <submittedName>
        <fullName evidence="13">Potassium channel subfamily t member 1-like protein</fullName>
    </submittedName>
</protein>
<evidence type="ECO:0000256" key="10">
    <source>
        <dbReference type="ARBA" id="ARBA00023303"/>
    </source>
</evidence>
<evidence type="ECO:0000256" key="4">
    <source>
        <dbReference type="ARBA" id="ARBA00022692"/>
    </source>
</evidence>
<dbReference type="InterPro" id="IPR047871">
    <property type="entry name" value="K_chnl_Slo-like"/>
</dbReference>
<accession>A0A0J7KE48</accession>
<dbReference type="FunFam" id="3.40.50.720:FF:000011">
    <property type="entry name" value="Potassium channel subfamily T member 1"/>
    <property type="match status" value="1"/>
</dbReference>